<evidence type="ECO:0000256" key="1">
    <source>
        <dbReference type="SAM" id="MobiDB-lite"/>
    </source>
</evidence>
<evidence type="ECO:0000313" key="3">
    <source>
        <dbReference type="Proteomes" id="UP001432292"/>
    </source>
</evidence>
<accession>A0ABZ1VEG4</accession>
<dbReference type="RefSeq" id="WP_159474158.1">
    <property type="nucleotide sequence ID" value="NZ_BAAATH010000050.1"/>
</dbReference>
<feature type="compositionally biased region" description="Low complexity" evidence="1">
    <location>
        <begin position="102"/>
        <end position="120"/>
    </location>
</feature>
<dbReference type="EMBL" id="CP108473">
    <property type="protein sequence ID" value="WUS21631.1"/>
    <property type="molecule type" value="Genomic_DNA"/>
</dbReference>
<feature type="region of interest" description="Disordered" evidence="1">
    <location>
        <begin position="80"/>
        <end position="145"/>
    </location>
</feature>
<keyword evidence="3" id="KW-1185">Reference proteome</keyword>
<evidence type="ECO:0000313" key="2">
    <source>
        <dbReference type="EMBL" id="WUS21631.1"/>
    </source>
</evidence>
<gene>
    <name evidence="2" type="ORF">OG727_04570</name>
</gene>
<name>A0ABZ1VEG4_9ACTN</name>
<organism evidence="2 3">
    <name type="scientific">Streptomyces caniferus</name>
    <dbReference type="NCBI Taxonomy" id="285557"/>
    <lineage>
        <taxon>Bacteria</taxon>
        <taxon>Bacillati</taxon>
        <taxon>Actinomycetota</taxon>
        <taxon>Actinomycetes</taxon>
        <taxon>Kitasatosporales</taxon>
        <taxon>Streptomycetaceae</taxon>
        <taxon>Streptomyces</taxon>
    </lineage>
</organism>
<dbReference type="GeneID" id="96639857"/>
<proteinExistence type="predicted"/>
<protein>
    <submittedName>
        <fullName evidence="2">Uncharacterized protein</fullName>
    </submittedName>
</protein>
<sequence length="145" mass="14556">MGVDLAALVPLTSVNTCTASAAPHSAARAKKARHGASDGLPLRGLAPVAIIPFGTAGEARAVQEAYTPKARLALAPLATVPPQCTRPTSHEFRAPSAQQENTARASLGAASAAATRSGSAPTSDFSSGDFLLTASRKPPTAVDGN</sequence>
<reference evidence="2" key="1">
    <citation type="submission" date="2022-10" db="EMBL/GenBank/DDBJ databases">
        <title>The complete genomes of actinobacterial strains from the NBC collection.</title>
        <authorList>
            <person name="Joergensen T.S."/>
            <person name="Alvarez Arevalo M."/>
            <person name="Sterndorff E.B."/>
            <person name="Faurdal D."/>
            <person name="Vuksanovic O."/>
            <person name="Mourched A.-S."/>
            <person name="Charusanti P."/>
            <person name="Shaw S."/>
            <person name="Blin K."/>
            <person name="Weber T."/>
        </authorList>
    </citation>
    <scope>NUCLEOTIDE SEQUENCE</scope>
    <source>
        <strain evidence="2">NBC_01256</strain>
    </source>
</reference>
<dbReference type="Proteomes" id="UP001432292">
    <property type="component" value="Chromosome"/>
</dbReference>